<comment type="cofactor">
    <cofactor evidence="7">
        <name>Mg(2+)</name>
        <dbReference type="ChEBI" id="CHEBI:18420"/>
    </cofactor>
    <text evidence="7">Binds 1 Mg(2+) ion per subunit.</text>
</comment>
<dbReference type="Gene3D" id="1.10.40.90">
    <property type="match status" value="1"/>
</dbReference>
<comment type="caution">
    <text evidence="10">The sequence shown here is derived from an EMBL/GenBank/DDBJ whole genome shotgun (WGS) entry which is preliminary data.</text>
</comment>
<evidence type="ECO:0000259" key="9">
    <source>
        <dbReference type="SMART" id="SM00663"/>
    </source>
</evidence>
<dbReference type="CDD" id="cd01609">
    <property type="entry name" value="RNAP_beta'_N"/>
    <property type="match status" value="1"/>
</dbReference>
<comment type="subunit">
    <text evidence="7">The RNAP catalytic core consists of 2 alpha, 1 beta, 1 beta' and 1 omega subunit. When a sigma factor is associated with the core the holoenzyme is formed, which can initiate transcription.</text>
</comment>
<comment type="catalytic activity">
    <reaction evidence="6 7 8">
        <text>RNA(n) + a ribonucleoside 5'-triphosphate = RNA(n+1) + diphosphate</text>
        <dbReference type="Rhea" id="RHEA:21248"/>
        <dbReference type="Rhea" id="RHEA-COMP:14527"/>
        <dbReference type="Rhea" id="RHEA-COMP:17342"/>
        <dbReference type="ChEBI" id="CHEBI:33019"/>
        <dbReference type="ChEBI" id="CHEBI:61557"/>
        <dbReference type="ChEBI" id="CHEBI:140395"/>
        <dbReference type="EC" id="2.7.7.6"/>
    </reaction>
</comment>
<dbReference type="RefSeq" id="WP_188637329.1">
    <property type="nucleotide sequence ID" value="NZ_BMNN01000011.1"/>
</dbReference>
<dbReference type="HAMAP" id="MF_01322">
    <property type="entry name" value="RNApol_bact_RpoC"/>
    <property type="match status" value="1"/>
</dbReference>
<dbReference type="GO" id="GO:0000428">
    <property type="term" value="C:DNA-directed RNA polymerase complex"/>
    <property type="evidence" value="ECO:0007669"/>
    <property type="project" value="UniProtKB-KW"/>
</dbReference>
<organism evidence="10 11">
    <name type="scientific">Halopseudomonas pertucinogena</name>
    <dbReference type="NCBI Taxonomy" id="86175"/>
    <lineage>
        <taxon>Bacteria</taxon>
        <taxon>Pseudomonadati</taxon>
        <taxon>Pseudomonadota</taxon>
        <taxon>Gammaproteobacteria</taxon>
        <taxon>Pseudomonadales</taxon>
        <taxon>Pseudomonadaceae</taxon>
        <taxon>Halopseudomonas</taxon>
    </lineage>
</organism>
<evidence type="ECO:0000256" key="5">
    <source>
        <dbReference type="ARBA" id="ARBA00023163"/>
    </source>
</evidence>
<dbReference type="Pfam" id="PF00623">
    <property type="entry name" value="RNA_pol_Rpb1_2"/>
    <property type="match status" value="2"/>
</dbReference>
<feature type="binding site" evidence="7">
    <location>
        <position position="85"/>
    </location>
    <ligand>
        <name>Zn(2+)</name>
        <dbReference type="ChEBI" id="CHEBI:29105"/>
        <label>1</label>
    </ligand>
</feature>
<gene>
    <name evidence="7 10" type="primary">rpoC</name>
    <name evidence="10" type="ORF">GCM10009083_28450</name>
</gene>
<dbReference type="Gene3D" id="2.40.40.20">
    <property type="match status" value="1"/>
</dbReference>
<evidence type="ECO:0000256" key="2">
    <source>
        <dbReference type="ARBA" id="ARBA00022679"/>
    </source>
</evidence>
<keyword evidence="11" id="KW-1185">Reference proteome</keyword>
<feature type="binding site" evidence="7">
    <location>
        <position position="888"/>
    </location>
    <ligand>
        <name>Zn(2+)</name>
        <dbReference type="ChEBI" id="CHEBI:29105"/>
        <label>2</label>
    </ligand>
</feature>
<evidence type="ECO:0000256" key="6">
    <source>
        <dbReference type="ARBA" id="ARBA00048552"/>
    </source>
</evidence>
<dbReference type="Gene3D" id="4.10.860.120">
    <property type="entry name" value="RNA polymerase II, clamp domain"/>
    <property type="match status" value="1"/>
</dbReference>
<comment type="function">
    <text evidence="7 8">DNA-dependent RNA polymerase catalyzes the transcription of DNA into RNA using the four ribonucleoside triphosphates as substrates.</text>
</comment>
<evidence type="ECO:0000313" key="10">
    <source>
        <dbReference type="EMBL" id="GGJ09802.1"/>
    </source>
</evidence>
<dbReference type="Proteomes" id="UP000633263">
    <property type="component" value="Unassembled WGS sequence"/>
</dbReference>
<dbReference type="InterPro" id="IPR042102">
    <property type="entry name" value="RNA_pol_Rpb1_3_sf"/>
</dbReference>
<dbReference type="EC" id="2.7.7.6" evidence="7"/>
<dbReference type="Pfam" id="PF04997">
    <property type="entry name" value="RNA_pol_Rpb1_1"/>
    <property type="match status" value="1"/>
</dbReference>
<name>A0ABQ2CSY2_9GAMM</name>
<dbReference type="Gene3D" id="2.40.50.100">
    <property type="match status" value="3"/>
</dbReference>
<dbReference type="Pfam" id="PF05000">
    <property type="entry name" value="RNA_pol_Rpb1_4"/>
    <property type="match status" value="1"/>
</dbReference>
<dbReference type="CDD" id="cd02655">
    <property type="entry name" value="RNAP_beta'_C"/>
    <property type="match status" value="1"/>
</dbReference>
<dbReference type="InterPro" id="IPR012754">
    <property type="entry name" value="DNA-dir_RpoC_beta_prime_bact"/>
</dbReference>
<keyword evidence="2 7" id="KW-0808">Transferase</keyword>
<dbReference type="Gene3D" id="1.10.1790.20">
    <property type="match status" value="1"/>
</dbReference>
<keyword evidence="4 7" id="KW-0479">Metal-binding</keyword>
<keyword evidence="3 7" id="KW-0548">Nucleotidyltransferase</keyword>
<evidence type="ECO:0000256" key="7">
    <source>
        <dbReference type="HAMAP-Rule" id="MF_01322"/>
    </source>
</evidence>
<feature type="binding site" evidence="7">
    <location>
        <position position="462"/>
    </location>
    <ligand>
        <name>Mg(2+)</name>
        <dbReference type="ChEBI" id="CHEBI:18420"/>
    </ligand>
</feature>
<dbReference type="InterPro" id="IPR007066">
    <property type="entry name" value="RNA_pol_Rpb1_3"/>
</dbReference>
<dbReference type="InterPro" id="IPR045867">
    <property type="entry name" value="DNA-dir_RpoC_beta_prime"/>
</dbReference>
<keyword evidence="7" id="KW-0862">Zinc</keyword>
<comment type="cofactor">
    <cofactor evidence="7">
        <name>Zn(2+)</name>
        <dbReference type="ChEBI" id="CHEBI:29105"/>
    </cofactor>
    <text evidence="7">Binds 2 Zn(2+) ions per subunit.</text>
</comment>
<dbReference type="InterPro" id="IPR000722">
    <property type="entry name" value="RNA_pol_asu"/>
</dbReference>
<feature type="binding site" evidence="7">
    <location>
        <position position="814"/>
    </location>
    <ligand>
        <name>Zn(2+)</name>
        <dbReference type="ChEBI" id="CHEBI:29105"/>
        <label>2</label>
    </ligand>
</feature>
<feature type="binding site" evidence="7">
    <location>
        <position position="898"/>
    </location>
    <ligand>
        <name>Zn(2+)</name>
        <dbReference type="ChEBI" id="CHEBI:29105"/>
        <label>2</label>
    </ligand>
</feature>
<evidence type="ECO:0000256" key="1">
    <source>
        <dbReference type="ARBA" id="ARBA00022478"/>
    </source>
</evidence>
<keyword evidence="7" id="KW-0460">Magnesium</keyword>
<feature type="binding site" evidence="7">
    <location>
        <position position="895"/>
    </location>
    <ligand>
        <name>Zn(2+)</name>
        <dbReference type="ChEBI" id="CHEBI:29105"/>
        <label>2</label>
    </ligand>
</feature>
<dbReference type="SMART" id="SM00663">
    <property type="entry name" value="RPOLA_N"/>
    <property type="match status" value="1"/>
</dbReference>
<keyword evidence="1 7" id="KW-0240">DNA-directed RNA polymerase</keyword>
<dbReference type="Pfam" id="PF04998">
    <property type="entry name" value="RNA_pol_Rpb1_5"/>
    <property type="match status" value="1"/>
</dbReference>
<dbReference type="InterPro" id="IPR044893">
    <property type="entry name" value="RNA_pol_Rpb1_clamp_domain"/>
</dbReference>
<dbReference type="InterPro" id="IPR007083">
    <property type="entry name" value="RNA_pol_Rpb1_4"/>
</dbReference>
<dbReference type="InterPro" id="IPR007081">
    <property type="entry name" value="RNA_pol_Rpb1_5"/>
</dbReference>
<dbReference type="NCBIfam" id="TIGR02386">
    <property type="entry name" value="rpoC_TIGR"/>
    <property type="match status" value="1"/>
</dbReference>
<dbReference type="Gene3D" id="1.10.274.100">
    <property type="entry name" value="RNA polymerase Rpb1, domain 3"/>
    <property type="match status" value="1"/>
</dbReference>
<feature type="binding site" evidence="7">
    <location>
        <position position="70"/>
    </location>
    <ligand>
        <name>Zn(2+)</name>
        <dbReference type="ChEBI" id="CHEBI:29105"/>
        <label>1</label>
    </ligand>
</feature>
<protein>
    <recommendedName>
        <fullName evidence="7">DNA-directed RNA polymerase subunit beta'</fullName>
        <shortName evidence="7">RNAP subunit beta'</shortName>
        <ecNumber evidence="7">2.7.7.6</ecNumber>
    </recommendedName>
    <alternativeName>
        <fullName evidence="7">RNA polymerase subunit beta'</fullName>
    </alternativeName>
    <alternativeName>
        <fullName evidence="7">Transcriptase subunit beta'</fullName>
    </alternativeName>
</protein>
<comment type="similarity">
    <text evidence="7 8">Belongs to the RNA polymerase beta' chain family.</text>
</comment>
<dbReference type="SUPFAM" id="SSF64484">
    <property type="entry name" value="beta and beta-prime subunits of DNA dependent RNA-polymerase"/>
    <property type="match status" value="1"/>
</dbReference>
<dbReference type="PANTHER" id="PTHR19376:SF54">
    <property type="entry name" value="DNA-DIRECTED RNA POLYMERASE SUBUNIT BETA"/>
    <property type="match status" value="1"/>
</dbReference>
<feature type="binding site" evidence="7">
    <location>
        <position position="88"/>
    </location>
    <ligand>
        <name>Zn(2+)</name>
        <dbReference type="ChEBI" id="CHEBI:29105"/>
        <label>1</label>
    </ligand>
</feature>
<evidence type="ECO:0000256" key="3">
    <source>
        <dbReference type="ARBA" id="ARBA00022695"/>
    </source>
</evidence>
<reference evidence="11" key="1">
    <citation type="journal article" date="2019" name="Int. J. Syst. Evol. Microbiol.">
        <title>The Global Catalogue of Microorganisms (GCM) 10K type strain sequencing project: providing services to taxonomists for standard genome sequencing and annotation.</title>
        <authorList>
            <consortium name="The Broad Institute Genomics Platform"/>
            <consortium name="The Broad Institute Genome Sequencing Center for Infectious Disease"/>
            <person name="Wu L."/>
            <person name="Ma J."/>
        </authorList>
    </citation>
    <scope>NUCLEOTIDE SEQUENCE [LARGE SCALE GENOMIC DNA]</scope>
    <source>
        <strain evidence="11">JCM 11590</strain>
    </source>
</reference>
<feature type="binding site" evidence="7">
    <location>
        <position position="464"/>
    </location>
    <ligand>
        <name>Mg(2+)</name>
        <dbReference type="ChEBI" id="CHEBI:18420"/>
    </ligand>
</feature>
<dbReference type="Pfam" id="PF04983">
    <property type="entry name" value="RNA_pol_Rpb1_3"/>
    <property type="match status" value="1"/>
</dbReference>
<dbReference type="InterPro" id="IPR038120">
    <property type="entry name" value="Rpb1_funnel_sf"/>
</dbReference>
<dbReference type="PANTHER" id="PTHR19376">
    <property type="entry name" value="DNA-DIRECTED RNA POLYMERASE"/>
    <property type="match status" value="1"/>
</dbReference>
<keyword evidence="5 7" id="KW-0804">Transcription</keyword>
<dbReference type="Gene3D" id="1.10.150.390">
    <property type="match status" value="1"/>
</dbReference>
<dbReference type="EMBL" id="BMNN01000011">
    <property type="protein sequence ID" value="GGJ09802.1"/>
    <property type="molecule type" value="Genomic_DNA"/>
</dbReference>
<dbReference type="InterPro" id="IPR007080">
    <property type="entry name" value="RNA_pol_Rpb1_1"/>
</dbReference>
<evidence type="ECO:0000256" key="4">
    <source>
        <dbReference type="ARBA" id="ARBA00022723"/>
    </source>
</evidence>
<evidence type="ECO:0000313" key="11">
    <source>
        <dbReference type="Proteomes" id="UP000633263"/>
    </source>
</evidence>
<dbReference type="InterPro" id="IPR006592">
    <property type="entry name" value="RNA_pol_N"/>
</dbReference>
<proteinExistence type="inferred from homology"/>
<evidence type="ECO:0000256" key="8">
    <source>
        <dbReference type="RuleBase" id="RU004279"/>
    </source>
</evidence>
<feature type="binding site" evidence="7">
    <location>
        <position position="72"/>
    </location>
    <ligand>
        <name>Zn(2+)</name>
        <dbReference type="ChEBI" id="CHEBI:29105"/>
        <label>1</label>
    </ligand>
</feature>
<feature type="binding site" evidence="7">
    <location>
        <position position="460"/>
    </location>
    <ligand>
        <name>Mg(2+)</name>
        <dbReference type="ChEBI" id="CHEBI:18420"/>
    </ligand>
</feature>
<accession>A0ABQ2CSY2</accession>
<feature type="domain" description="RNA polymerase N-terminal" evidence="9">
    <location>
        <begin position="235"/>
        <end position="514"/>
    </location>
</feature>
<dbReference type="Gene3D" id="1.10.132.30">
    <property type="match status" value="1"/>
</dbReference>
<sequence>MKDLLNLLKSQGQTEEFDSIRIGLASPEMIRSWSYGEVKKPETINYRTFKPERDGLFCAKIFGPVKDYECLCGKYKRLKHRGVICEKCGVEVALAKVRRERMGHIELASPVAHIWFLKSLPSRIGLLLDMTLRDIERVLYFESYVVIEPGLTTLEKGQLLNDEQYFEALEEFGDEFDARMGAEAVFQLLSAMDLDHEISRLREEIPQTTSETKIKKLSKRLKLMEAFHTSGNKPEWMVMTVLPVLPPDLRPLVPLDGGRFATSDLNDLYRRVINRNNRLKRLLDLAAPDIIVRNEKRMLQESVDALLDNGRRGRAITGTNKRPLKSLADMIKGKQGRFRQNLLGKRVDYSGRSVIVVGPTLRLHQCGLPKKMALELFKPFIFGKLEHRGLATTIKAAKKMVERELPEVWDILAEVIREHPVLLNRAPTLHRLGIQAFEPVLIEGKAIQLHPLVCAAYNADFDGDQMAVHVPLTLEAQLEARALMMSTNNILSPASGEPIIVPSQDVVLGLYYMTRSLVNSKGEGMAFSSVNEVEMAYRSGQVGLHALVKVRITETVIDKEGSSTTETRLVDTTVGRALLFQILPKGLPFSLVDQPLRKKAISKLINTSYRVVGLKETVIFADQLMYTGFAYSTISGASIGVNDFEIPEEKAEIIERATSEVKEIEDQYASGLVTAGEKYNKVIDLWSRANDEISKAMMDNLKVDRILDKDGNEIEHDSFNSMYMMADSGARGSAAQIRQLAGMRGLMAKPDGSIIETPIIANFREGLNVLQYFISTHGARKGLADTALKTANSGYLTRRLVDVAQDLVITEVDCGTDQGLVMKPHIEGGDIVEPLGERVLGRVAAVDVLKPGTEEVLLTAGTLIDEKLVDFLEMNSVDEVLVRSPITCETRYGVCSTCYGRDLARGHQINIGEAVGVIAAQSIGEPGTQLTMRTFHIGGAASRTAAQDSVQVKSAGTIRLHNLKHVTRDDGQLVAVSRSGELALADEFGRERERYKLPYGAVISIHEGDQVQAGQVVAKWDPHTHPIVTEIAGTVQFVGMEEGITIRRQTDELTGLSNIEVMAVHERPSAGKDIRPTIKLIGADGKELMLPGTDVPAQYFLPEKTQVNLSDGVEVTIGDVIARIPRETSKTRDITGGLPRVADLFEARRPKEPSILAEISGTISFGKETKGKRRLVITPTDGSDPYEELIPKWRHLNVFEGEQVTKGEVISDGPSNPHDILRLLGVSELAKYIVNEIQDVYRLQGVKINDKHIEVTIRQMLRKVEITESGDSSFIKGDQVELTQVLEENEALIAQDKFPAKYERVLLGITKASLSTESFISAASFQETTRVLTEAAVTGKRDHLRGLKENVVVGRLIPAGTGLAYHAERKRQRMADKPARVSASEVEQALSDALNFSGN</sequence>